<keyword evidence="1 4" id="KW-0808">Transferase</keyword>
<dbReference type="SUPFAM" id="SSF55729">
    <property type="entry name" value="Acyl-CoA N-acyltransferases (Nat)"/>
    <property type="match status" value="1"/>
</dbReference>
<comment type="caution">
    <text evidence="4">The sequence shown here is derived from an EMBL/GenBank/DDBJ whole genome shotgun (WGS) entry which is preliminary data.</text>
</comment>
<dbReference type="Pfam" id="PF00583">
    <property type="entry name" value="Acetyltransf_1"/>
    <property type="match status" value="1"/>
</dbReference>
<dbReference type="CDD" id="cd04301">
    <property type="entry name" value="NAT_SF"/>
    <property type="match status" value="1"/>
</dbReference>
<dbReference type="Gene3D" id="3.40.630.30">
    <property type="match status" value="1"/>
</dbReference>
<sequence length="152" mass="16454">MTTRRLRAGREEEAGALTELALRSKGHWGYDGEFLAACREELTMREGELTARRTTVAEEDGRVLGFATLEGAAPQGWVGMLFVDPPAIGHGVGRLLYRHVLETAGRLGFTRLTIDADPYAEPFYLAMGARRIGTAASGSIPGRTLPLLEAVP</sequence>
<reference evidence="4 5" key="1">
    <citation type="submission" date="2018-11" db="EMBL/GenBank/DDBJ databases">
        <title>The Potential of Streptomyces as Biocontrol Agents against the Tomato grey mould, Botrytis cinerea (Gray mold) Frontiers in Microbiology.</title>
        <authorList>
            <person name="Li D."/>
        </authorList>
    </citation>
    <scope>NUCLEOTIDE SEQUENCE [LARGE SCALE GENOMIC DNA]</scope>
    <source>
        <strain evidence="4 5">NEAU-LD23</strain>
    </source>
</reference>
<dbReference type="PANTHER" id="PTHR43877">
    <property type="entry name" value="AMINOALKYLPHOSPHONATE N-ACETYLTRANSFERASE-RELATED-RELATED"/>
    <property type="match status" value="1"/>
</dbReference>
<evidence type="ECO:0000259" key="3">
    <source>
        <dbReference type="PROSITE" id="PS51186"/>
    </source>
</evidence>
<keyword evidence="5" id="KW-1185">Reference proteome</keyword>
<dbReference type="GO" id="GO:0016747">
    <property type="term" value="F:acyltransferase activity, transferring groups other than amino-acyl groups"/>
    <property type="evidence" value="ECO:0007669"/>
    <property type="project" value="InterPro"/>
</dbReference>
<evidence type="ECO:0000256" key="2">
    <source>
        <dbReference type="ARBA" id="ARBA00023315"/>
    </source>
</evidence>
<dbReference type="PANTHER" id="PTHR43877:SF2">
    <property type="entry name" value="AMINOALKYLPHOSPHONATE N-ACETYLTRANSFERASE-RELATED"/>
    <property type="match status" value="1"/>
</dbReference>
<feature type="domain" description="N-acetyltransferase" evidence="3">
    <location>
        <begin position="4"/>
        <end position="152"/>
    </location>
</feature>
<proteinExistence type="predicted"/>
<keyword evidence="2" id="KW-0012">Acyltransferase</keyword>
<accession>A0A3M8TPA0</accession>
<dbReference type="InterPro" id="IPR016181">
    <property type="entry name" value="Acyl_CoA_acyltransferase"/>
</dbReference>
<dbReference type="EMBL" id="RIBZ01000770">
    <property type="protein sequence ID" value="RNF92950.1"/>
    <property type="molecule type" value="Genomic_DNA"/>
</dbReference>
<evidence type="ECO:0000313" key="5">
    <source>
        <dbReference type="Proteomes" id="UP000275401"/>
    </source>
</evidence>
<dbReference type="RefSeq" id="WP_123106932.1">
    <property type="nucleotide sequence ID" value="NZ_RIBZ01000770.1"/>
</dbReference>
<dbReference type="Proteomes" id="UP000275401">
    <property type="component" value="Unassembled WGS sequence"/>
</dbReference>
<evidence type="ECO:0000256" key="1">
    <source>
        <dbReference type="ARBA" id="ARBA00022679"/>
    </source>
</evidence>
<protein>
    <submittedName>
        <fullName evidence="4">GNAT family N-acetyltransferase</fullName>
    </submittedName>
</protein>
<gene>
    <name evidence="4" type="ORF">EEJ42_39230</name>
</gene>
<dbReference type="AlphaFoldDB" id="A0A3M8TPA0"/>
<name>A0A3M8TPA0_9ACTN</name>
<dbReference type="InterPro" id="IPR050832">
    <property type="entry name" value="Bact_Acetyltransf"/>
</dbReference>
<dbReference type="InterPro" id="IPR000182">
    <property type="entry name" value="GNAT_dom"/>
</dbReference>
<dbReference type="PROSITE" id="PS51186">
    <property type="entry name" value="GNAT"/>
    <property type="match status" value="1"/>
</dbReference>
<evidence type="ECO:0000313" key="4">
    <source>
        <dbReference type="EMBL" id="RNF92950.1"/>
    </source>
</evidence>
<organism evidence="4 5">
    <name type="scientific">Streptomyces botrytidirepellens</name>
    <dbReference type="NCBI Taxonomy" id="2486417"/>
    <lineage>
        <taxon>Bacteria</taxon>
        <taxon>Bacillati</taxon>
        <taxon>Actinomycetota</taxon>
        <taxon>Actinomycetes</taxon>
        <taxon>Kitasatosporales</taxon>
        <taxon>Streptomycetaceae</taxon>
        <taxon>Streptomyces</taxon>
    </lineage>
</organism>